<dbReference type="GO" id="GO:0003677">
    <property type="term" value="F:DNA binding"/>
    <property type="evidence" value="ECO:0007669"/>
    <property type="project" value="UniProtKB-KW"/>
</dbReference>
<dbReference type="PROSITE" id="PS51077">
    <property type="entry name" value="HTH_ICLR"/>
    <property type="match status" value="1"/>
</dbReference>
<dbReference type="InterPro" id="IPR036390">
    <property type="entry name" value="WH_DNA-bd_sf"/>
</dbReference>
<dbReference type="GO" id="GO:0003700">
    <property type="term" value="F:DNA-binding transcription factor activity"/>
    <property type="evidence" value="ECO:0007669"/>
    <property type="project" value="TreeGrafter"/>
</dbReference>
<dbReference type="STRING" id="392421.SAMN04488694_1194"/>
<feature type="domain" description="IclR-ED" evidence="5">
    <location>
        <begin position="81"/>
        <end position="262"/>
    </location>
</feature>
<keyword evidence="7" id="KW-1185">Reference proteome</keyword>
<dbReference type="SUPFAM" id="SSF55781">
    <property type="entry name" value="GAF domain-like"/>
    <property type="match status" value="1"/>
</dbReference>
<dbReference type="EMBL" id="FOIC01000019">
    <property type="protein sequence ID" value="SET94477.1"/>
    <property type="molecule type" value="Genomic_DNA"/>
</dbReference>
<name>A0A1I0IE34_9EURY</name>
<reference evidence="7" key="1">
    <citation type="submission" date="2016-10" db="EMBL/GenBank/DDBJ databases">
        <authorList>
            <person name="Varghese N."/>
            <person name="Submissions S."/>
        </authorList>
    </citation>
    <scope>NUCLEOTIDE SEQUENCE [LARGE SCALE GENOMIC DNA]</scope>
    <source>
        <strain evidence="7">CDM_6</strain>
    </source>
</reference>
<keyword evidence="1" id="KW-0805">Transcription regulation</keyword>
<dbReference type="PROSITE" id="PS51078">
    <property type="entry name" value="ICLR_ED"/>
    <property type="match status" value="1"/>
</dbReference>
<evidence type="ECO:0000259" key="5">
    <source>
        <dbReference type="PROSITE" id="PS51078"/>
    </source>
</evidence>
<evidence type="ECO:0000313" key="7">
    <source>
        <dbReference type="Proteomes" id="UP000199320"/>
    </source>
</evidence>
<feature type="domain" description="HTH iclR-type" evidence="4">
    <location>
        <begin position="20"/>
        <end position="80"/>
    </location>
</feature>
<evidence type="ECO:0000259" key="4">
    <source>
        <dbReference type="PROSITE" id="PS51077"/>
    </source>
</evidence>
<dbReference type="GO" id="GO:0045892">
    <property type="term" value="P:negative regulation of DNA-templated transcription"/>
    <property type="evidence" value="ECO:0007669"/>
    <property type="project" value="TreeGrafter"/>
</dbReference>
<dbReference type="InterPro" id="IPR029016">
    <property type="entry name" value="GAF-like_dom_sf"/>
</dbReference>
<evidence type="ECO:0000256" key="2">
    <source>
        <dbReference type="ARBA" id="ARBA00023125"/>
    </source>
</evidence>
<dbReference type="InterPro" id="IPR014757">
    <property type="entry name" value="Tscrpt_reg_IclR_C"/>
</dbReference>
<dbReference type="Gene3D" id="1.10.10.10">
    <property type="entry name" value="Winged helix-like DNA-binding domain superfamily/Winged helix DNA-binding domain"/>
    <property type="match status" value="1"/>
</dbReference>
<organism evidence="6 7">
    <name type="scientific">Natrinema hispanicum</name>
    <dbReference type="NCBI Taxonomy" id="392421"/>
    <lineage>
        <taxon>Archaea</taxon>
        <taxon>Methanobacteriati</taxon>
        <taxon>Methanobacteriota</taxon>
        <taxon>Stenosarchaea group</taxon>
        <taxon>Halobacteria</taxon>
        <taxon>Halobacteriales</taxon>
        <taxon>Natrialbaceae</taxon>
        <taxon>Natrinema</taxon>
    </lineage>
</organism>
<proteinExistence type="predicted"/>
<dbReference type="PANTHER" id="PTHR30136:SF35">
    <property type="entry name" value="HTH-TYPE TRANSCRIPTIONAL REGULATOR RV1719"/>
    <property type="match status" value="1"/>
</dbReference>
<dbReference type="InterPro" id="IPR050707">
    <property type="entry name" value="HTH_MetabolicPath_Reg"/>
</dbReference>
<dbReference type="InterPro" id="IPR036388">
    <property type="entry name" value="WH-like_DNA-bd_sf"/>
</dbReference>
<dbReference type="InterPro" id="IPR005471">
    <property type="entry name" value="Tscrpt_reg_IclR_N"/>
</dbReference>
<dbReference type="PANTHER" id="PTHR30136">
    <property type="entry name" value="HELIX-TURN-HELIX TRANSCRIPTIONAL REGULATOR, ICLR FAMILY"/>
    <property type="match status" value="1"/>
</dbReference>
<protein>
    <submittedName>
        <fullName evidence="6">DNA-binding transcriptional regulator, IclR family</fullName>
    </submittedName>
</protein>
<sequence>MNNIIGVEFVFPFMGNRNTVNSDERMLDIMEALKEHTSAGVTELADAVDMPKSTVHVHLSTLKDRGYVVQNNSQEYRLSLQLLDMGMMVQETQEMYDEVLPKLDELAEETDEKAWWTVEENGKAVFIAKSVGKHGIQTNARIGHHIELYQLAAGKAILANLPAVRRTEILDSYDYPLGGEKTRAELEAELEEIRDRGVAYGSEQFLQGVSGVGASITDNAGNSYGAISVSGPSNRLDSDRVENELANLVRGLVGELRVNLSYR</sequence>
<keyword evidence="3" id="KW-0804">Transcription</keyword>
<evidence type="ECO:0000313" key="6">
    <source>
        <dbReference type="EMBL" id="SET94477.1"/>
    </source>
</evidence>
<gene>
    <name evidence="6" type="ORF">SAMN04488694_1194</name>
</gene>
<dbReference type="InterPro" id="IPR011991">
    <property type="entry name" value="ArsR-like_HTH"/>
</dbReference>
<dbReference type="CDD" id="cd00090">
    <property type="entry name" value="HTH_ARSR"/>
    <property type="match status" value="1"/>
</dbReference>
<dbReference type="Gene3D" id="3.30.450.40">
    <property type="match status" value="1"/>
</dbReference>
<dbReference type="Pfam" id="PF01614">
    <property type="entry name" value="IclR_C"/>
    <property type="match status" value="1"/>
</dbReference>
<accession>A0A1I0IE34</accession>
<keyword evidence="2 6" id="KW-0238">DNA-binding</keyword>
<dbReference type="SMART" id="SM00346">
    <property type="entry name" value="HTH_ICLR"/>
    <property type="match status" value="1"/>
</dbReference>
<evidence type="ECO:0000256" key="1">
    <source>
        <dbReference type="ARBA" id="ARBA00023015"/>
    </source>
</evidence>
<dbReference type="Proteomes" id="UP000199320">
    <property type="component" value="Unassembled WGS sequence"/>
</dbReference>
<dbReference type="Pfam" id="PF09339">
    <property type="entry name" value="HTH_IclR"/>
    <property type="match status" value="1"/>
</dbReference>
<evidence type="ECO:0000256" key="3">
    <source>
        <dbReference type="ARBA" id="ARBA00023163"/>
    </source>
</evidence>
<dbReference type="AlphaFoldDB" id="A0A1I0IE34"/>
<dbReference type="SUPFAM" id="SSF46785">
    <property type="entry name" value="Winged helix' DNA-binding domain"/>
    <property type="match status" value="1"/>
</dbReference>